<dbReference type="EMBL" id="SMGO01000002">
    <property type="protein sequence ID" value="TCK82906.1"/>
    <property type="molecule type" value="Genomic_DNA"/>
</dbReference>
<evidence type="ECO:0000313" key="3">
    <source>
        <dbReference type="Proteomes" id="UP000294616"/>
    </source>
</evidence>
<reference evidence="2 3" key="1">
    <citation type="submission" date="2019-03" db="EMBL/GenBank/DDBJ databases">
        <title>Genomic Encyclopedia of Archaeal and Bacterial Type Strains, Phase II (KMG-II): from individual species to whole genera.</title>
        <authorList>
            <person name="Goeker M."/>
        </authorList>
    </citation>
    <scope>NUCLEOTIDE SEQUENCE [LARGE SCALE GENOMIC DNA]</scope>
    <source>
        <strain evidence="2 3">DSM 22554</strain>
    </source>
</reference>
<name>A0A4R1LU78_9SPHI</name>
<dbReference type="Gene3D" id="2.30.130.30">
    <property type="entry name" value="Hypothetical protein"/>
    <property type="match status" value="1"/>
</dbReference>
<dbReference type="InterPro" id="IPR018306">
    <property type="entry name" value="Phage_T5_Orf172_DNA-bd"/>
</dbReference>
<dbReference type="Proteomes" id="UP000294616">
    <property type="component" value="Unassembled WGS sequence"/>
</dbReference>
<dbReference type="Pfam" id="PF13455">
    <property type="entry name" value="MUG113"/>
    <property type="match status" value="1"/>
</dbReference>
<dbReference type="AlphaFoldDB" id="A0A4R1LU78"/>
<evidence type="ECO:0000259" key="1">
    <source>
        <dbReference type="SMART" id="SM00974"/>
    </source>
</evidence>
<feature type="domain" description="Bacteriophage T5 Orf172 DNA-binding" evidence="1">
    <location>
        <begin position="273"/>
        <end position="367"/>
    </location>
</feature>
<dbReference type="SMART" id="SM00974">
    <property type="entry name" value="T5orf172"/>
    <property type="match status" value="1"/>
</dbReference>
<organism evidence="2 3">
    <name type="scientific">Albibacterium bauzanense</name>
    <dbReference type="NCBI Taxonomy" id="653929"/>
    <lineage>
        <taxon>Bacteria</taxon>
        <taxon>Pseudomonadati</taxon>
        <taxon>Bacteroidota</taxon>
        <taxon>Sphingobacteriia</taxon>
        <taxon>Sphingobacteriales</taxon>
        <taxon>Sphingobacteriaceae</taxon>
        <taxon>Albibacterium</taxon>
    </lineage>
</organism>
<gene>
    <name evidence="2" type="ORF">C8N28_1492</name>
</gene>
<dbReference type="RefSeq" id="WP_165870313.1">
    <property type="nucleotide sequence ID" value="NZ_SMGO01000002.1"/>
</dbReference>
<accession>A0A4R1LU78</accession>
<comment type="caution">
    <text evidence="2">The sequence shown here is derived from an EMBL/GenBank/DDBJ whole genome shotgun (WGS) entry which is preliminary data.</text>
</comment>
<proteinExistence type="predicted"/>
<keyword evidence="3" id="KW-1185">Reference proteome</keyword>
<dbReference type="SUPFAM" id="SSF88697">
    <property type="entry name" value="PUA domain-like"/>
    <property type="match status" value="1"/>
</dbReference>
<dbReference type="InterPro" id="IPR015947">
    <property type="entry name" value="PUA-like_sf"/>
</dbReference>
<evidence type="ECO:0000313" key="2">
    <source>
        <dbReference type="EMBL" id="TCK82906.1"/>
    </source>
</evidence>
<sequence length="501" mass="57733">MREKKTLADIFADDPFNLLDVKKISTQAITADERLLESFNEINVFYGKNQREPQSGKGIQEHRLAARLKNLREDSEKASSLAGADEYHLLEVKEKKVESIADIFSDDGFGLLNNDADDIFNLKHVTSPEERAKADLVAHRKKCLNFQEYEALFKSCHQELKDKKRKVVPFVEKSLDKGVFFVLSGIIGYVESILETYKDEFGKIDGRTRIIFENGTESNMLFRSLIKRLYEDGKLITEHQDNYLNPLRSITEEDQESGFIYILKSKSDRQEITSIPHLYKIGYSKGAVEERVKNAAQDPTYLMAPVAIVTAFKCYNMNPQKLEQLLHNFFGSSCLNVDVIDERGRRSVPREWFIAPLNVIEEAIQMIVSREIVHYRYDANRQEIRARESFDKTRRALSIRQPYAEQIMRGFKKEEYRGIPTNIRGRVYIYASNTLADIDASLRLGIKNEDLPRGVLIGSVEIVGCEGNKRLGYAWILANPERLPELIKPVKKPQPVWFYPF</sequence>
<protein>
    <submittedName>
        <fullName evidence="2">ASCH domain-containing protein</fullName>
    </submittedName>
</protein>